<name>A0A6J4U983_9BACT</name>
<protein>
    <submittedName>
        <fullName evidence="1">Uncharacterized protein</fullName>
    </submittedName>
</protein>
<dbReference type="EMBL" id="CADCWL010000010">
    <property type="protein sequence ID" value="CAA9544386.1"/>
    <property type="molecule type" value="Genomic_DNA"/>
</dbReference>
<gene>
    <name evidence="1" type="ORF">AVDCRST_MAG19-177</name>
</gene>
<proteinExistence type="predicted"/>
<evidence type="ECO:0000313" key="1">
    <source>
        <dbReference type="EMBL" id="CAA9544386.1"/>
    </source>
</evidence>
<dbReference type="AlphaFoldDB" id="A0A6J4U983"/>
<organism evidence="1">
    <name type="scientific">uncultured Thermomicrobiales bacterium</name>
    <dbReference type="NCBI Taxonomy" id="1645740"/>
    <lineage>
        <taxon>Bacteria</taxon>
        <taxon>Pseudomonadati</taxon>
        <taxon>Thermomicrobiota</taxon>
        <taxon>Thermomicrobia</taxon>
        <taxon>Thermomicrobiales</taxon>
        <taxon>environmental samples</taxon>
    </lineage>
</organism>
<accession>A0A6J4U983</accession>
<sequence>MIVCAGFLEAEDTETDDDGDFRTVRDVGAMATPAEPPPPAEPGPARVALCSIRGSG</sequence>
<reference evidence="1" key="1">
    <citation type="submission" date="2020-02" db="EMBL/GenBank/DDBJ databases">
        <authorList>
            <person name="Meier V. D."/>
        </authorList>
    </citation>
    <scope>NUCLEOTIDE SEQUENCE</scope>
    <source>
        <strain evidence="1">AVDCRST_MAG19</strain>
    </source>
</reference>